<dbReference type="InterPro" id="IPR009057">
    <property type="entry name" value="Homeodomain-like_sf"/>
</dbReference>
<dbReference type="Proteomes" id="UP000018208">
    <property type="component" value="Unassembled WGS sequence"/>
</dbReference>
<dbReference type="SMART" id="SM00717">
    <property type="entry name" value="SANT"/>
    <property type="match status" value="2"/>
</dbReference>
<dbReference type="AlphaFoldDB" id="V6LEJ8"/>
<reference evidence="3" key="2">
    <citation type="submission" date="2020-12" db="EMBL/GenBank/DDBJ databases">
        <title>New Spironucleus salmonicida genome in near-complete chromosomes.</title>
        <authorList>
            <person name="Xu F."/>
            <person name="Kurt Z."/>
            <person name="Jimenez-Gonzalez A."/>
            <person name="Astvaldsson A."/>
            <person name="Andersson J.O."/>
            <person name="Svard S.G."/>
        </authorList>
    </citation>
    <scope>NUCLEOTIDE SEQUENCE</scope>
    <source>
        <strain evidence="3">ATCC 50377</strain>
    </source>
</reference>
<evidence type="ECO:0000313" key="3">
    <source>
        <dbReference type="EMBL" id="KAH0571522.1"/>
    </source>
</evidence>
<name>V6LEJ8_9EUKA</name>
<dbReference type="VEuPathDB" id="GiardiaDB:SS50377_25710"/>
<dbReference type="SUPFAM" id="SSF46689">
    <property type="entry name" value="Homeodomain-like"/>
    <property type="match status" value="1"/>
</dbReference>
<dbReference type="InterPro" id="IPR001005">
    <property type="entry name" value="SANT/Myb"/>
</dbReference>
<feature type="domain" description="Myb-like" evidence="1">
    <location>
        <begin position="71"/>
        <end position="119"/>
    </location>
</feature>
<reference evidence="2 3" key="1">
    <citation type="journal article" date="2014" name="PLoS Genet.">
        <title>The Genome of Spironucleus salmonicida Highlights a Fish Pathogen Adapted to Fluctuating Environments.</title>
        <authorList>
            <person name="Xu F."/>
            <person name="Jerlstrom-Hultqvist J."/>
            <person name="Einarsson E."/>
            <person name="Astvaldsson A."/>
            <person name="Svard S.G."/>
            <person name="Andersson J.O."/>
        </authorList>
    </citation>
    <scope>NUCLEOTIDE SEQUENCE</scope>
    <source>
        <strain evidence="3">ATCC 50377</strain>
    </source>
</reference>
<protein>
    <submittedName>
        <fullName evidence="2">Myb-like DNA-binding domain-containing protein</fullName>
    </submittedName>
</protein>
<keyword evidence="2" id="KW-0238">DNA-binding</keyword>
<organism evidence="2">
    <name type="scientific">Spironucleus salmonicida</name>
    <dbReference type="NCBI Taxonomy" id="348837"/>
    <lineage>
        <taxon>Eukaryota</taxon>
        <taxon>Metamonada</taxon>
        <taxon>Diplomonadida</taxon>
        <taxon>Hexamitidae</taxon>
        <taxon>Hexamitinae</taxon>
        <taxon>Spironucleus</taxon>
    </lineage>
</organism>
<accession>V6LEJ8</accession>
<evidence type="ECO:0000259" key="1">
    <source>
        <dbReference type="SMART" id="SM00717"/>
    </source>
</evidence>
<evidence type="ECO:0000313" key="2">
    <source>
        <dbReference type="EMBL" id="EST42678.1"/>
    </source>
</evidence>
<dbReference type="EMBL" id="AUWU02000006">
    <property type="protein sequence ID" value="KAH0571522.1"/>
    <property type="molecule type" value="Genomic_DNA"/>
</dbReference>
<keyword evidence="4" id="KW-1185">Reference proteome</keyword>
<sequence length="179" mass="21655">MNITNRSVKQKYQWKQEEKDILLHHAGKYKILGQTINWDEIQQVFPHLTLSQLQTQLNNTIRQRCVKYPNKNHNWSEKEETQLISKYNQCKGDWKKINKKFSNFTHSQLKNKIQRIKRNNPTLLREPNYITPPKTDKQKVQQDNYDRSFSPVFNMDMEELDFPGQLDQQTIEYIERMVK</sequence>
<dbReference type="Gene3D" id="1.10.10.60">
    <property type="entry name" value="Homeodomain-like"/>
    <property type="match status" value="1"/>
</dbReference>
<evidence type="ECO:0000313" key="4">
    <source>
        <dbReference type="Proteomes" id="UP000018208"/>
    </source>
</evidence>
<feature type="domain" description="Myb-like" evidence="1">
    <location>
        <begin position="10"/>
        <end position="63"/>
    </location>
</feature>
<dbReference type="EMBL" id="KI546157">
    <property type="protein sequence ID" value="EST42678.1"/>
    <property type="molecule type" value="Genomic_DNA"/>
</dbReference>
<gene>
    <name evidence="2" type="ORF">SS50377_17696</name>
    <name evidence="3" type="ORF">SS50377_25710</name>
</gene>
<dbReference type="Pfam" id="PF13921">
    <property type="entry name" value="Myb_DNA-bind_6"/>
    <property type="match status" value="1"/>
</dbReference>
<proteinExistence type="predicted"/>
<dbReference type="GO" id="GO:0003677">
    <property type="term" value="F:DNA binding"/>
    <property type="evidence" value="ECO:0007669"/>
    <property type="project" value="UniProtKB-KW"/>
</dbReference>